<feature type="domain" description="Apple" evidence="2">
    <location>
        <begin position="20"/>
        <end position="104"/>
    </location>
</feature>
<dbReference type="Proteomes" id="UP001218188">
    <property type="component" value="Unassembled WGS sequence"/>
</dbReference>
<comment type="caution">
    <text evidence="3">The sequence shown here is derived from an EMBL/GenBank/DDBJ whole genome shotgun (WGS) entry which is preliminary data.</text>
</comment>
<dbReference type="InterPro" id="IPR003609">
    <property type="entry name" value="Pan_app"/>
</dbReference>
<evidence type="ECO:0000256" key="1">
    <source>
        <dbReference type="SAM" id="SignalP"/>
    </source>
</evidence>
<accession>A0AAD6X3I9</accession>
<organism evidence="3 4">
    <name type="scientific">Mycena alexandri</name>
    <dbReference type="NCBI Taxonomy" id="1745969"/>
    <lineage>
        <taxon>Eukaryota</taxon>
        <taxon>Fungi</taxon>
        <taxon>Dikarya</taxon>
        <taxon>Basidiomycota</taxon>
        <taxon>Agaricomycotina</taxon>
        <taxon>Agaricomycetes</taxon>
        <taxon>Agaricomycetidae</taxon>
        <taxon>Agaricales</taxon>
        <taxon>Marasmiineae</taxon>
        <taxon>Mycenaceae</taxon>
        <taxon>Mycena</taxon>
    </lineage>
</organism>
<feature type="signal peptide" evidence="1">
    <location>
        <begin position="1"/>
        <end position="22"/>
    </location>
</feature>
<feature type="chain" id="PRO_5041953908" description="Apple domain-containing protein" evidence="1">
    <location>
        <begin position="23"/>
        <end position="119"/>
    </location>
</feature>
<keyword evidence="4" id="KW-1185">Reference proteome</keyword>
<gene>
    <name evidence="3" type="ORF">C8F04DRAFT_1104248</name>
</gene>
<reference evidence="3" key="1">
    <citation type="submission" date="2023-03" db="EMBL/GenBank/DDBJ databases">
        <title>Massive genome expansion in bonnet fungi (Mycena s.s.) driven by repeated elements and novel gene families across ecological guilds.</title>
        <authorList>
            <consortium name="Lawrence Berkeley National Laboratory"/>
            <person name="Harder C.B."/>
            <person name="Miyauchi S."/>
            <person name="Viragh M."/>
            <person name="Kuo A."/>
            <person name="Thoen E."/>
            <person name="Andreopoulos B."/>
            <person name="Lu D."/>
            <person name="Skrede I."/>
            <person name="Drula E."/>
            <person name="Henrissat B."/>
            <person name="Morin E."/>
            <person name="Kohler A."/>
            <person name="Barry K."/>
            <person name="LaButti K."/>
            <person name="Morin E."/>
            <person name="Salamov A."/>
            <person name="Lipzen A."/>
            <person name="Mereny Z."/>
            <person name="Hegedus B."/>
            <person name="Baldrian P."/>
            <person name="Stursova M."/>
            <person name="Weitz H."/>
            <person name="Taylor A."/>
            <person name="Grigoriev I.V."/>
            <person name="Nagy L.G."/>
            <person name="Martin F."/>
            <person name="Kauserud H."/>
        </authorList>
    </citation>
    <scope>NUCLEOTIDE SEQUENCE</scope>
    <source>
        <strain evidence="3">CBHHK200</strain>
    </source>
</reference>
<name>A0AAD6X3I9_9AGAR</name>
<dbReference type="EMBL" id="JARJCM010000064">
    <property type="protein sequence ID" value="KAJ7033546.1"/>
    <property type="molecule type" value="Genomic_DNA"/>
</dbReference>
<protein>
    <recommendedName>
        <fullName evidence="2">Apple domain-containing protein</fullName>
    </recommendedName>
</protein>
<evidence type="ECO:0000313" key="3">
    <source>
        <dbReference type="EMBL" id="KAJ7033546.1"/>
    </source>
</evidence>
<evidence type="ECO:0000313" key="4">
    <source>
        <dbReference type="Proteomes" id="UP001218188"/>
    </source>
</evidence>
<dbReference type="Gene3D" id="3.50.4.10">
    <property type="entry name" value="Hepatocyte Growth Factor"/>
    <property type="match status" value="1"/>
</dbReference>
<sequence length="119" mass="12242">MFALSNLASLLVAFAVAVKATGTVFVVYPGWDMANESLEATFDGTERDCLTSCQTNSVCVAYTYIPYGSGATGVSPACILKSSINVNDFTVQSFPASTALVGHCGAFAPVGPTICLGAE</sequence>
<dbReference type="PROSITE" id="PS50948">
    <property type="entry name" value="PAN"/>
    <property type="match status" value="1"/>
</dbReference>
<proteinExistence type="predicted"/>
<dbReference type="AlphaFoldDB" id="A0AAD6X3I9"/>
<evidence type="ECO:0000259" key="2">
    <source>
        <dbReference type="PROSITE" id="PS50948"/>
    </source>
</evidence>
<keyword evidence="1" id="KW-0732">Signal</keyword>